<feature type="non-terminal residue" evidence="8">
    <location>
        <position position="1"/>
    </location>
</feature>
<dbReference type="InterPro" id="IPR021013">
    <property type="entry name" value="ATPase_Vma12"/>
</dbReference>
<proteinExistence type="predicted"/>
<dbReference type="PANTHER" id="PTHR31394">
    <property type="entry name" value="TRANSMEMBRANE PROTEIN 199"/>
    <property type="match status" value="1"/>
</dbReference>
<keyword evidence="4 7" id="KW-1133">Transmembrane helix</keyword>
<dbReference type="GO" id="GO:0070072">
    <property type="term" value="P:vacuolar proton-transporting V-type ATPase complex assembly"/>
    <property type="evidence" value="ECO:0007669"/>
    <property type="project" value="InterPro"/>
</dbReference>
<comment type="subcellular location">
    <subcellularLocation>
        <location evidence="1">Endoplasmic reticulum membrane</location>
        <topology evidence="1">Multi-pass membrane protein</topology>
    </subcellularLocation>
</comment>
<dbReference type="EMBL" id="JH992975">
    <property type="protein sequence ID" value="EKX51612.1"/>
    <property type="molecule type" value="Genomic_DNA"/>
</dbReference>
<dbReference type="Proteomes" id="UP000011087">
    <property type="component" value="Unassembled WGS sequence"/>
</dbReference>
<feature type="coiled-coil region" evidence="6">
    <location>
        <begin position="25"/>
        <end position="57"/>
    </location>
</feature>
<keyword evidence="10" id="KW-1185">Reference proteome</keyword>
<reference evidence="8 10" key="1">
    <citation type="journal article" date="2012" name="Nature">
        <title>Algal genomes reveal evolutionary mosaicism and the fate of nucleomorphs.</title>
        <authorList>
            <consortium name="DOE Joint Genome Institute"/>
            <person name="Curtis B.A."/>
            <person name="Tanifuji G."/>
            <person name="Burki F."/>
            <person name="Gruber A."/>
            <person name="Irimia M."/>
            <person name="Maruyama S."/>
            <person name="Arias M.C."/>
            <person name="Ball S.G."/>
            <person name="Gile G.H."/>
            <person name="Hirakawa Y."/>
            <person name="Hopkins J.F."/>
            <person name="Kuo A."/>
            <person name="Rensing S.A."/>
            <person name="Schmutz J."/>
            <person name="Symeonidi A."/>
            <person name="Elias M."/>
            <person name="Eveleigh R.J."/>
            <person name="Herman E.K."/>
            <person name="Klute M.J."/>
            <person name="Nakayama T."/>
            <person name="Obornik M."/>
            <person name="Reyes-Prieto A."/>
            <person name="Armbrust E.V."/>
            <person name="Aves S.J."/>
            <person name="Beiko R.G."/>
            <person name="Coutinho P."/>
            <person name="Dacks J.B."/>
            <person name="Durnford D.G."/>
            <person name="Fast N.M."/>
            <person name="Green B.R."/>
            <person name="Grisdale C.J."/>
            <person name="Hempel F."/>
            <person name="Henrissat B."/>
            <person name="Hoppner M.P."/>
            <person name="Ishida K."/>
            <person name="Kim E."/>
            <person name="Koreny L."/>
            <person name="Kroth P.G."/>
            <person name="Liu Y."/>
            <person name="Malik S.B."/>
            <person name="Maier U.G."/>
            <person name="McRose D."/>
            <person name="Mock T."/>
            <person name="Neilson J.A."/>
            <person name="Onodera N.T."/>
            <person name="Poole A.M."/>
            <person name="Pritham E.J."/>
            <person name="Richards T.A."/>
            <person name="Rocap G."/>
            <person name="Roy S.W."/>
            <person name="Sarai C."/>
            <person name="Schaack S."/>
            <person name="Shirato S."/>
            <person name="Slamovits C.H."/>
            <person name="Spencer D.F."/>
            <person name="Suzuki S."/>
            <person name="Worden A.Z."/>
            <person name="Zauner S."/>
            <person name="Barry K."/>
            <person name="Bell C."/>
            <person name="Bharti A.K."/>
            <person name="Crow J.A."/>
            <person name="Grimwood J."/>
            <person name="Kramer R."/>
            <person name="Lindquist E."/>
            <person name="Lucas S."/>
            <person name="Salamov A."/>
            <person name="McFadden G.I."/>
            <person name="Lane C.E."/>
            <person name="Keeling P.J."/>
            <person name="Gray M.W."/>
            <person name="Grigoriev I.V."/>
            <person name="Archibald J.M."/>
        </authorList>
    </citation>
    <scope>NUCLEOTIDE SEQUENCE</scope>
    <source>
        <strain evidence="8 10">CCMP2712</strain>
    </source>
</reference>
<evidence type="ECO:0000313" key="8">
    <source>
        <dbReference type="EMBL" id="EKX51612.1"/>
    </source>
</evidence>
<dbReference type="PaxDb" id="55529-EKX51612"/>
<feature type="non-terminal residue" evidence="8">
    <location>
        <position position="128"/>
    </location>
</feature>
<dbReference type="KEGG" id="gtt:GUITHDRAFT_42190"/>
<dbReference type="EnsemblProtists" id="EKX51612">
    <property type="protein sequence ID" value="EKX51612"/>
    <property type="gene ID" value="GUITHDRAFT_42190"/>
</dbReference>
<protein>
    <submittedName>
        <fullName evidence="8 9">Uncharacterized protein</fullName>
    </submittedName>
</protein>
<evidence type="ECO:0000256" key="5">
    <source>
        <dbReference type="ARBA" id="ARBA00023136"/>
    </source>
</evidence>
<keyword evidence="3" id="KW-0256">Endoplasmic reticulum</keyword>
<dbReference type="GO" id="GO:0005789">
    <property type="term" value="C:endoplasmic reticulum membrane"/>
    <property type="evidence" value="ECO:0007669"/>
    <property type="project" value="UniProtKB-SubCell"/>
</dbReference>
<dbReference type="HOGENOM" id="CLU_1965370_0_0_1"/>
<dbReference type="Pfam" id="PF11712">
    <property type="entry name" value="Vma12"/>
    <property type="match status" value="1"/>
</dbReference>
<accession>L1JT45</accession>
<evidence type="ECO:0000256" key="4">
    <source>
        <dbReference type="ARBA" id="ARBA00022989"/>
    </source>
</evidence>
<evidence type="ECO:0000256" key="7">
    <source>
        <dbReference type="SAM" id="Phobius"/>
    </source>
</evidence>
<evidence type="ECO:0000313" key="10">
    <source>
        <dbReference type="Proteomes" id="UP000011087"/>
    </source>
</evidence>
<evidence type="ECO:0000256" key="6">
    <source>
        <dbReference type="SAM" id="Coils"/>
    </source>
</evidence>
<keyword evidence="6" id="KW-0175">Coiled coil</keyword>
<reference evidence="9" key="3">
    <citation type="submission" date="2015-06" db="UniProtKB">
        <authorList>
            <consortium name="EnsemblProtists"/>
        </authorList>
    </citation>
    <scope>IDENTIFICATION</scope>
</reference>
<organism evidence="8">
    <name type="scientific">Guillardia theta (strain CCMP2712)</name>
    <name type="common">Cryptophyte</name>
    <dbReference type="NCBI Taxonomy" id="905079"/>
    <lineage>
        <taxon>Eukaryota</taxon>
        <taxon>Cryptophyceae</taxon>
        <taxon>Pyrenomonadales</taxon>
        <taxon>Geminigeraceae</taxon>
        <taxon>Guillardia</taxon>
    </lineage>
</organism>
<sequence>RPCLHELLEGSRIPLPDKPAPRKKSPELEARLAKIKAQIEEQEYDMMTRDVRRAELDQGDPSDFKSASGAIGEGLNVLVTKGTAFATGYYASVAAWGTDPFWNTIAGLVGLIIGFFIETTLFVARSSR</sequence>
<evidence type="ECO:0000256" key="3">
    <source>
        <dbReference type="ARBA" id="ARBA00022824"/>
    </source>
</evidence>
<evidence type="ECO:0000256" key="2">
    <source>
        <dbReference type="ARBA" id="ARBA00022692"/>
    </source>
</evidence>
<dbReference type="OrthoDB" id="2018698at2759"/>
<reference evidence="10" key="2">
    <citation type="submission" date="2012-11" db="EMBL/GenBank/DDBJ databases">
        <authorList>
            <person name="Kuo A."/>
            <person name="Curtis B.A."/>
            <person name="Tanifuji G."/>
            <person name="Burki F."/>
            <person name="Gruber A."/>
            <person name="Irimia M."/>
            <person name="Maruyama S."/>
            <person name="Arias M.C."/>
            <person name="Ball S.G."/>
            <person name="Gile G.H."/>
            <person name="Hirakawa Y."/>
            <person name="Hopkins J.F."/>
            <person name="Rensing S.A."/>
            <person name="Schmutz J."/>
            <person name="Symeonidi A."/>
            <person name="Elias M."/>
            <person name="Eveleigh R.J."/>
            <person name="Herman E.K."/>
            <person name="Klute M.J."/>
            <person name="Nakayama T."/>
            <person name="Obornik M."/>
            <person name="Reyes-Prieto A."/>
            <person name="Armbrust E.V."/>
            <person name="Aves S.J."/>
            <person name="Beiko R.G."/>
            <person name="Coutinho P."/>
            <person name="Dacks J.B."/>
            <person name="Durnford D.G."/>
            <person name="Fast N.M."/>
            <person name="Green B.R."/>
            <person name="Grisdale C."/>
            <person name="Hempe F."/>
            <person name="Henrissat B."/>
            <person name="Hoppner M.P."/>
            <person name="Ishida K.-I."/>
            <person name="Kim E."/>
            <person name="Koreny L."/>
            <person name="Kroth P.G."/>
            <person name="Liu Y."/>
            <person name="Malik S.-B."/>
            <person name="Maier U.G."/>
            <person name="McRose D."/>
            <person name="Mock T."/>
            <person name="Neilson J.A."/>
            <person name="Onodera N.T."/>
            <person name="Poole A.M."/>
            <person name="Pritham E.J."/>
            <person name="Richards T.A."/>
            <person name="Rocap G."/>
            <person name="Roy S.W."/>
            <person name="Sarai C."/>
            <person name="Schaack S."/>
            <person name="Shirato S."/>
            <person name="Slamovits C.H."/>
            <person name="Spencer D.F."/>
            <person name="Suzuki S."/>
            <person name="Worden A.Z."/>
            <person name="Zauner S."/>
            <person name="Barry K."/>
            <person name="Bell C."/>
            <person name="Bharti A.K."/>
            <person name="Crow J.A."/>
            <person name="Grimwood J."/>
            <person name="Kramer R."/>
            <person name="Lindquist E."/>
            <person name="Lucas S."/>
            <person name="Salamov A."/>
            <person name="McFadden G.I."/>
            <person name="Lane C.E."/>
            <person name="Keeling P.J."/>
            <person name="Gray M.W."/>
            <person name="Grigoriev I.V."/>
            <person name="Archibald J.M."/>
        </authorList>
    </citation>
    <scope>NUCLEOTIDE SEQUENCE</scope>
    <source>
        <strain evidence="10">CCMP2712</strain>
    </source>
</reference>
<name>L1JT45_GUITC</name>
<dbReference type="OMA" id="IRTSAME"/>
<evidence type="ECO:0000313" key="9">
    <source>
        <dbReference type="EnsemblProtists" id="EKX51612"/>
    </source>
</evidence>
<dbReference type="eggNOG" id="ENOG502QQ0J">
    <property type="taxonomic scope" value="Eukaryota"/>
</dbReference>
<evidence type="ECO:0000256" key="1">
    <source>
        <dbReference type="ARBA" id="ARBA00004477"/>
    </source>
</evidence>
<keyword evidence="5 7" id="KW-0472">Membrane</keyword>
<feature type="transmembrane region" description="Helical" evidence="7">
    <location>
        <begin position="101"/>
        <end position="124"/>
    </location>
</feature>
<dbReference type="PANTHER" id="PTHR31394:SF1">
    <property type="entry name" value="TRANSMEMBRANE PROTEIN 199"/>
    <property type="match status" value="1"/>
</dbReference>
<keyword evidence="2 7" id="KW-0812">Transmembrane</keyword>
<dbReference type="AlphaFoldDB" id="L1JT45"/>
<dbReference type="RefSeq" id="XP_005838592.1">
    <property type="nucleotide sequence ID" value="XM_005838535.1"/>
</dbReference>
<dbReference type="GeneID" id="17308296"/>
<gene>
    <name evidence="8" type="ORF">GUITHDRAFT_42190</name>
</gene>